<proteinExistence type="predicted"/>
<sequence length="111" mass="12312">MDSVIILDLVKDVVTPWPRIESDDFIITTGSAKPMEDAFRIAHTQMVFWIAEILGLSKMDAYQLVAQVATTPVAQAVDSVYTITCKVPKTYLNGVQVYGGLHERLRDAEIA</sequence>
<keyword evidence="2" id="KW-1185">Reference proteome</keyword>
<reference evidence="1 2" key="1">
    <citation type="submission" date="2017-12" db="EMBL/GenBank/DDBJ databases">
        <title>The whole genome sequence of the Acidipropionibacterium virtanenii sp. nov. type strain JS278.</title>
        <authorList>
            <person name="Laine P."/>
            <person name="Deptula P."/>
            <person name="Varmanen P."/>
            <person name="Auvinen P."/>
        </authorList>
    </citation>
    <scope>NUCLEOTIDE SEQUENCE [LARGE SCALE GENOMIC DNA]</scope>
    <source>
        <strain evidence="1 2">JS278</strain>
    </source>
</reference>
<dbReference type="Proteomes" id="UP000251995">
    <property type="component" value="Chromosome"/>
</dbReference>
<evidence type="ECO:0008006" key="3">
    <source>
        <dbReference type="Google" id="ProtNLM"/>
    </source>
</evidence>
<gene>
    <name evidence="1" type="ORF">JS278_02925</name>
</gene>
<dbReference type="KEGG" id="acij:JS278_02925"/>
<evidence type="ECO:0000313" key="2">
    <source>
        <dbReference type="Proteomes" id="UP000251995"/>
    </source>
</evidence>
<dbReference type="SUPFAM" id="SSF141130">
    <property type="entry name" value="Acetamidase/Formamidase-like"/>
    <property type="match status" value="1"/>
</dbReference>
<name>A0A344UXR1_9ACTN</name>
<dbReference type="RefSeq" id="WP_245935137.1">
    <property type="nucleotide sequence ID" value="NZ_CP025198.1"/>
</dbReference>
<evidence type="ECO:0000313" key="1">
    <source>
        <dbReference type="EMBL" id="AXE40059.1"/>
    </source>
</evidence>
<accession>A0A344UXR1</accession>
<organism evidence="1 2">
    <name type="scientific">Acidipropionibacterium virtanenii</name>
    <dbReference type="NCBI Taxonomy" id="2057246"/>
    <lineage>
        <taxon>Bacteria</taxon>
        <taxon>Bacillati</taxon>
        <taxon>Actinomycetota</taxon>
        <taxon>Actinomycetes</taxon>
        <taxon>Propionibacteriales</taxon>
        <taxon>Propionibacteriaceae</taxon>
        <taxon>Acidipropionibacterium</taxon>
    </lineage>
</organism>
<dbReference type="EMBL" id="CP025198">
    <property type="protein sequence ID" value="AXE40059.1"/>
    <property type="molecule type" value="Genomic_DNA"/>
</dbReference>
<protein>
    <recommendedName>
        <fullName evidence="3">Acetamidase</fullName>
    </recommendedName>
</protein>
<dbReference type="Gene3D" id="3.10.28.20">
    <property type="entry name" value="Acetamidase/Formamidase-like domains"/>
    <property type="match status" value="1"/>
</dbReference>
<dbReference type="AlphaFoldDB" id="A0A344UXR1"/>